<keyword evidence="7" id="KW-1185">Reference proteome</keyword>
<reference evidence="7" key="1">
    <citation type="journal article" date="2019" name="Int. J. Syst. Evol. Microbiol.">
        <title>The Global Catalogue of Microorganisms (GCM) 10K type strain sequencing project: providing services to taxonomists for standard genome sequencing and annotation.</title>
        <authorList>
            <consortium name="The Broad Institute Genomics Platform"/>
            <consortium name="The Broad Institute Genome Sequencing Center for Infectious Disease"/>
            <person name="Wu L."/>
            <person name="Ma J."/>
        </authorList>
    </citation>
    <scope>NUCLEOTIDE SEQUENCE [LARGE SCALE GENOMIC DNA]</scope>
    <source>
        <strain evidence="7">TBRC 1276</strain>
    </source>
</reference>
<keyword evidence="2 5" id="KW-0812">Transmembrane</keyword>
<gene>
    <name evidence="6" type="ORF">ACFOY2_44220</name>
</gene>
<evidence type="ECO:0000313" key="7">
    <source>
        <dbReference type="Proteomes" id="UP001595851"/>
    </source>
</evidence>
<feature type="transmembrane region" description="Helical" evidence="5">
    <location>
        <begin position="6"/>
        <end position="26"/>
    </location>
</feature>
<feature type="transmembrane region" description="Helical" evidence="5">
    <location>
        <begin position="71"/>
        <end position="92"/>
    </location>
</feature>
<evidence type="ECO:0000256" key="2">
    <source>
        <dbReference type="ARBA" id="ARBA00022692"/>
    </source>
</evidence>
<evidence type="ECO:0000256" key="5">
    <source>
        <dbReference type="SAM" id="Phobius"/>
    </source>
</evidence>
<organism evidence="6 7">
    <name type="scientific">Nonomuraea purpurea</name>
    <dbReference type="NCBI Taxonomy" id="1849276"/>
    <lineage>
        <taxon>Bacteria</taxon>
        <taxon>Bacillati</taxon>
        <taxon>Actinomycetota</taxon>
        <taxon>Actinomycetes</taxon>
        <taxon>Streptosporangiales</taxon>
        <taxon>Streptosporangiaceae</taxon>
        <taxon>Nonomuraea</taxon>
    </lineage>
</organism>
<sequence length="123" mass="13023">MDVFLWVVQAILAAMFAMSGLGKLLWTRDKLAGKYPWTHTFSQTAVRSIGVTELLGTIGLIVPAATGIAPVLTPIAATGLAIMMGLAGALHIRRKEPSGLMATAVLLALCALVAWGRFGPYSW</sequence>
<dbReference type="Pfam" id="PF13564">
    <property type="entry name" value="DoxX_2"/>
    <property type="match status" value="1"/>
</dbReference>
<name>A0ABV8GMR6_9ACTN</name>
<dbReference type="InterPro" id="IPR032808">
    <property type="entry name" value="DoxX"/>
</dbReference>
<feature type="transmembrane region" description="Helical" evidence="5">
    <location>
        <begin position="46"/>
        <end position="65"/>
    </location>
</feature>
<feature type="transmembrane region" description="Helical" evidence="5">
    <location>
        <begin position="99"/>
        <end position="118"/>
    </location>
</feature>
<evidence type="ECO:0000256" key="1">
    <source>
        <dbReference type="ARBA" id="ARBA00004141"/>
    </source>
</evidence>
<proteinExistence type="predicted"/>
<evidence type="ECO:0000256" key="3">
    <source>
        <dbReference type="ARBA" id="ARBA00022989"/>
    </source>
</evidence>
<keyword evidence="3 5" id="KW-1133">Transmembrane helix</keyword>
<evidence type="ECO:0000256" key="4">
    <source>
        <dbReference type="ARBA" id="ARBA00023136"/>
    </source>
</evidence>
<comment type="subcellular location">
    <subcellularLocation>
        <location evidence="1">Membrane</location>
        <topology evidence="1">Multi-pass membrane protein</topology>
    </subcellularLocation>
</comment>
<accession>A0ABV8GMR6</accession>
<protein>
    <submittedName>
        <fullName evidence="6">DoxX family protein</fullName>
    </submittedName>
</protein>
<keyword evidence="4 5" id="KW-0472">Membrane</keyword>
<evidence type="ECO:0000313" key="6">
    <source>
        <dbReference type="EMBL" id="MFC4014295.1"/>
    </source>
</evidence>
<dbReference type="Proteomes" id="UP001595851">
    <property type="component" value="Unassembled WGS sequence"/>
</dbReference>
<comment type="caution">
    <text evidence="6">The sequence shown here is derived from an EMBL/GenBank/DDBJ whole genome shotgun (WGS) entry which is preliminary data.</text>
</comment>
<dbReference type="RefSeq" id="WP_379534140.1">
    <property type="nucleotide sequence ID" value="NZ_JBHSBI010000033.1"/>
</dbReference>
<dbReference type="EMBL" id="JBHSBI010000033">
    <property type="protein sequence ID" value="MFC4014295.1"/>
    <property type="molecule type" value="Genomic_DNA"/>
</dbReference>